<dbReference type="EC" id="2.4.99.23" evidence="10"/>
<keyword evidence="8" id="KW-0472">Membrane</keyword>
<name>A0A2N5C9L0_9BURK</name>
<dbReference type="SUPFAM" id="SSF53756">
    <property type="entry name" value="UDP-Glycosyltransferase/glycogen phosphorylase"/>
    <property type="match status" value="1"/>
</dbReference>
<dbReference type="GO" id="GO:0005886">
    <property type="term" value="C:plasma membrane"/>
    <property type="evidence" value="ECO:0007669"/>
    <property type="project" value="UniProtKB-SubCell"/>
</dbReference>
<proteinExistence type="inferred from homology"/>
<evidence type="ECO:0000256" key="10">
    <source>
        <dbReference type="ARBA" id="ARBA00044041"/>
    </source>
</evidence>
<dbReference type="AlphaFoldDB" id="A0A2N5C9L0"/>
<evidence type="ECO:0000256" key="6">
    <source>
        <dbReference type="ARBA" id="ARBA00022679"/>
    </source>
</evidence>
<evidence type="ECO:0000256" key="12">
    <source>
        <dbReference type="ARBA" id="ARBA00044330"/>
    </source>
</evidence>
<dbReference type="RefSeq" id="WP_101683063.1">
    <property type="nucleotide sequence ID" value="NZ_PJRP01000009.1"/>
</dbReference>
<keyword evidence="7" id="KW-0448">Lipopolysaccharide biosynthesis</keyword>
<evidence type="ECO:0000256" key="1">
    <source>
        <dbReference type="ARBA" id="ARBA00004515"/>
    </source>
</evidence>
<dbReference type="InterPro" id="IPR051199">
    <property type="entry name" value="LPS_LOS_Heptosyltrfase"/>
</dbReference>
<keyword evidence="4" id="KW-0997">Cell inner membrane</keyword>
<evidence type="ECO:0000256" key="13">
    <source>
        <dbReference type="ARBA" id="ARBA00049201"/>
    </source>
</evidence>
<evidence type="ECO:0000256" key="4">
    <source>
        <dbReference type="ARBA" id="ARBA00022519"/>
    </source>
</evidence>
<sequence length="341" mass="37385">MKHILLLKLTSLGDMAQTLPLVADLRRQYPDAKIDWVVDSYCADIPRWTIGVDRVIDAPLRRFKRSRSWGDFKQIAKAIWAIRRRKYDVVIDVHGVYKSAITAYLARSPRKLGYAAEFLGEPGAVFAYNEIFGPHGDATGRHKMRLVVADALGYKVEGEEKYELNLPKPPAPFHTDGVRRAFLFPATSRDTKARRQNEMKWPMDRWLGVGQALSARGFRVQLAWGSEVELATAKSLAAEIPNADILPAMSITELAQRVNESDLVVGANTGFVHLADSLRRPTVMVFIDVDPSHIGVMTPGVSISVGDKGVIPEVADVVQAVDALTARPAAGTAASAGSLST</sequence>
<dbReference type="InterPro" id="IPR011908">
    <property type="entry name" value="LipoPS_heptosylTferase-I"/>
</dbReference>
<evidence type="ECO:0000256" key="7">
    <source>
        <dbReference type="ARBA" id="ARBA00022985"/>
    </source>
</evidence>
<evidence type="ECO:0000256" key="3">
    <source>
        <dbReference type="ARBA" id="ARBA00022475"/>
    </source>
</evidence>
<evidence type="ECO:0000256" key="9">
    <source>
        <dbReference type="ARBA" id="ARBA00043995"/>
    </source>
</evidence>
<gene>
    <name evidence="14" type="primary">waaC</name>
    <name evidence="14" type="ORF">CYJ10_19215</name>
</gene>
<protein>
    <recommendedName>
        <fullName evidence="11">Lipopolysaccharide heptosyltransferase 1</fullName>
        <ecNumber evidence="10">2.4.99.23</ecNumber>
    </recommendedName>
    <alternativeName>
        <fullName evidence="12">ADP-heptose:lipopolysaccharide heptosyltransferase I</fullName>
    </alternativeName>
</protein>
<dbReference type="PANTHER" id="PTHR30160:SF19">
    <property type="entry name" value="LIPOPOLYSACCHARIDE HEPTOSYLTRANSFERASE 1"/>
    <property type="match status" value="1"/>
</dbReference>
<dbReference type="Gene3D" id="3.40.50.2000">
    <property type="entry name" value="Glycogen Phosphorylase B"/>
    <property type="match status" value="2"/>
</dbReference>
<evidence type="ECO:0000313" key="14">
    <source>
        <dbReference type="EMBL" id="PLP98915.1"/>
    </source>
</evidence>
<dbReference type="PANTHER" id="PTHR30160">
    <property type="entry name" value="TETRAACYLDISACCHARIDE 4'-KINASE-RELATED"/>
    <property type="match status" value="1"/>
</dbReference>
<keyword evidence="5" id="KW-0328">Glycosyltransferase</keyword>
<accession>A0A2N5C9L0</accession>
<dbReference type="OrthoDB" id="9767552at2"/>
<reference evidence="14 15" key="1">
    <citation type="submission" date="2017-12" db="EMBL/GenBank/DDBJ databases">
        <title>Genome sequence of the active heterotrophic nitrifier-denitrifier, Cupriavidus pauculus UM1.</title>
        <authorList>
            <person name="Putonti C."/>
            <person name="Castignetti D."/>
        </authorList>
    </citation>
    <scope>NUCLEOTIDE SEQUENCE [LARGE SCALE GENOMIC DNA]</scope>
    <source>
        <strain evidence="14 15">UM1</strain>
    </source>
</reference>
<comment type="catalytic activity">
    <reaction evidence="13">
        <text>an alpha-Kdo-(2-&gt;4)-alpha-Kdo-(2-&gt;6)-lipid A + ADP-L-glycero-beta-D-manno-heptose = an L-alpha-D-Hep-(1-&gt;5)-[alpha-Kdo-(2-&gt;4)]-alpha-Kdo-(2-&gt;6)-lipid A + ADP + H(+)</text>
        <dbReference type="Rhea" id="RHEA:74067"/>
        <dbReference type="ChEBI" id="CHEBI:15378"/>
        <dbReference type="ChEBI" id="CHEBI:61506"/>
        <dbReference type="ChEBI" id="CHEBI:176431"/>
        <dbReference type="ChEBI" id="CHEBI:193068"/>
        <dbReference type="ChEBI" id="CHEBI:456216"/>
        <dbReference type="EC" id="2.4.99.23"/>
    </reaction>
</comment>
<evidence type="ECO:0000313" key="15">
    <source>
        <dbReference type="Proteomes" id="UP000234341"/>
    </source>
</evidence>
<evidence type="ECO:0000256" key="11">
    <source>
        <dbReference type="ARBA" id="ARBA00044190"/>
    </source>
</evidence>
<dbReference type="NCBIfam" id="TIGR02193">
    <property type="entry name" value="heptsyl_trn_I"/>
    <property type="match status" value="1"/>
</dbReference>
<dbReference type="Pfam" id="PF01075">
    <property type="entry name" value="Glyco_transf_9"/>
    <property type="match status" value="1"/>
</dbReference>
<dbReference type="GO" id="GO:0005829">
    <property type="term" value="C:cytosol"/>
    <property type="evidence" value="ECO:0007669"/>
    <property type="project" value="TreeGrafter"/>
</dbReference>
<dbReference type="InterPro" id="IPR002201">
    <property type="entry name" value="Glyco_trans_9"/>
</dbReference>
<comment type="caution">
    <text evidence="14">The sequence shown here is derived from an EMBL/GenBank/DDBJ whole genome shotgun (WGS) entry which is preliminary data.</text>
</comment>
<dbReference type="CDD" id="cd03789">
    <property type="entry name" value="GT9_LPS_heptosyltransferase"/>
    <property type="match status" value="1"/>
</dbReference>
<dbReference type="EMBL" id="PJRP01000009">
    <property type="protein sequence ID" value="PLP98915.1"/>
    <property type="molecule type" value="Genomic_DNA"/>
</dbReference>
<keyword evidence="3" id="KW-1003">Cell membrane</keyword>
<comment type="subcellular location">
    <subcellularLocation>
        <location evidence="1">Cell inner membrane</location>
        <topology evidence="1">Peripheral membrane protein</topology>
        <orientation evidence="1">Cytoplasmic side</orientation>
    </subcellularLocation>
</comment>
<dbReference type="GO" id="GO:0009244">
    <property type="term" value="P:lipopolysaccharide core region biosynthetic process"/>
    <property type="evidence" value="ECO:0007669"/>
    <property type="project" value="InterPro"/>
</dbReference>
<evidence type="ECO:0000256" key="5">
    <source>
        <dbReference type="ARBA" id="ARBA00022676"/>
    </source>
</evidence>
<dbReference type="GO" id="GO:0008713">
    <property type="term" value="F:ADP-heptose-lipopolysaccharide heptosyltransferase activity"/>
    <property type="evidence" value="ECO:0007669"/>
    <property type="project" value="TreeGrafter"/>
</dbReference>
<evidence type="ECO:0000256" key="2">
    <source>
        <dbReference type="ARBA" id="ARBA00004713"/>
    </source>
</evidence>
<organism evidence="14 15">
    <name type="scientific">Cupriavidus pauculus</name>
    <dbReference type="NCBI Taxonomy" id="82633"/>
    <lineage>
        <taxon>Bacteria</taxon>
        <taxon>Pseudomonadati</taxon>
        <taxon>Pseudomonadota</taxon>
        <taxon>Betaproteobacteria</taxon>
        <taxon>Burkholderiales</taxon>
        <taxon>Burkholderiaceae</taxon>
        <taxon>Cupriavidus</taxon>
    </lineage>
</organism>
<comment type="pathway">
    <text evidence="2">Bacterial outer membrane biogenesis; LPS core biosynthesis.</text>
</comment>
<comment type="similarity">
    <text evidence="9">Belongs to the glycosyltransferase 9 family.</text>
</comment>
<dbReference type="Proteomes" id="UP000234341">
    <property type="component" value="Unassembled WGS sequence"/>
</dbReference>
<keyword evidence="6 14" id="KW-0808">Transferase</keyword>
<evidence type="ECO:0000256" key="8">
    <source>
        <dbReference type="ARBA" id="ARBA00023136"/>
    </source>
</evidence>